<organism evidence="1 2">
    <name type="scientific">Vaccinium darrowii</name>
    <dbReference type="NCBI Taxonomy" id="229202"/>
    <lineage>
        <taxon>Eukaryota</taxon>
        <taxon>Viridiplantae</taxon>
        <taxon>Streptophyta</taxon>
        <taxon>Embryophyta</taxon>
        <taxon>Tracheophyta</taxon>
        <taxon>Spermatophyta</taxon>
        <taxon>Magnoliopsida</taxon>
        <taxon>eudicotyledons</taxon>
        <taxon>Gunneridae</taxon>
        <taxon>Pentapetalae</taxon>
        <taxon>asterids</taxon>
        <taxon>Ericales</taxon>
        <taxon>Ericaceae</taxon>
        <taxon>Vaccinioideae</taxon>
        <taxon>Vaccinieae</taxon>
        <taxon>Vaccinium</taxon>
    </lineage>
</organism>
<name>A0ACB7YAC8_9ERIC</name>
<proteinExistence type="predicted"/>
<protein>
    <submittedName>
        <fullName evidence="1">Uncharacterized protein</fullName>
    </submittedName>
</protein>
<evidence type="ECO:0000313" key="2">
    <source>
        <dbReference type="Proteomes" id="UP000828048"/>
    </source>
</evidence>
<evidence type="ECO:0000313" key="1">
    <source>
        <dbReference type="EMBL" id="KAH7850034.1"/>
    </source>
</evidence>
<reference evidence="1 2" key="1">
    <citation type="journal article" date="2021" name="Hortic Res">
        <title>High-quality reference genome and annotation aids understanding of berry development for evergreen blueberry (Vaccinium darrowii).</title>
        <authorList>
            <person name="Yu J."/>
            <person name="Hulse-Kemp A.M."/>
            <person name="Babiker E."/>
            <person name="Staton M."/>
        </authorList>
    </citation>
    <scope>NUCLEOTIDE SEQUENCE [LARGE SCALE GENOMIC DNA]</scope>
    <source>
        <strain evidence="2">cv. NJ 8807/NJ 8810</strain>
        <tissue evidence="1">Young leaf</tissue>
    </source>
</reference>
<dbReference type="EMBL" id="CM037157">
    <property type="protein sequence ID" value="KAH7850034.1"/>
    <property type="molecule type" value="Genomic_DNA"/>
</dbReference>
<gene>
    <name evidence="1" type="ORF">Vadar_026804</name>
</gene>
<accession>A0ACB7YAC8</accession>
<keyword evidence="2" id="KW-1185">Reference proteome</keyword>
<sequence>MLTCSHGGTATAQNLIYETCKACSQSDPNVNLGFCTSSLQAAPASRCAGLFCLGKISIKLVQYNVTDNRCQVKQLLKMKLDPFVKGCLQDCLELYSDAISSAKQAIEQYKSKKFMDANTYLSSIMDDATTCEEGFMEREGQDQVVSPLTKRNNDTFQFSAMALSIMQMIWTGSRNS</sequence>
<comment type="caution">
    <text evidence="1">The sequence shown here is derived from an EMBL/GenBank/DDBJ whole genome shotgun (WGS) entry which is preliminary data.</text>
</comment>
<dbReference type="Proteomes" id="UP000828048">
    <property type="component" value="Chromosome 7"/>
</dbReference>